<evidence type="ECO:0000313" key="3">
    <source>
        <dbReference type="Proteomes" id="UP001501207"/>
    </source>
</evidence>
<keyword evidence="3" id="KW-1185">Reference proteome</keyword>
<evidence type="ECO:0000313" key="2">
    <source>
        <dbReference type="EMBL" id="GAA4309956.1"/>
    </source>
</evidence>
<dbReference type="EMBL" id="BAABFN010000004">
    <property type="protein sequence ID" value="GAA4309956.1"/>
    <property type="molecule type" value="Genomic_DNA"/>
</dbReference>
<dbReference type="InterPro" id="IPR012336">
    <property type="entry name" value="Thioredoxin-like_fold"/>
</dbReference>
<feature type="domain" description="Thioredoxin-like fold" evidence="1">
    <location>
        <begin position="33"/>
        <end position="173"/>
    </location>
</feature>
<dbReference type="Pfam" id="PF13462">
    <property type="entry name" value="Thioredoxin_4"/>
    <property type="match status" value="1"/>
</dbReference>
<sequence>MGYRLDRLKKNKKIFNALLQDQLSAQQNTTNLGILIGNSKAKNTLIKVCNPYCGPCAQVHSQIEELIYNNPDWNAQIIFTATGEEQDSRTAPTAHLMAIAAQNNKKMTQQALDDWYNAPKKDYNVFAQKYPMNGELQQQKEKLKAMDTWCKEARITHTPTFFVALTFPESERTRETMLYKLPHNYSIEDLIYVR</sequence>
<accession>A0ABP8FS65</accession>
<reference evidence="3" key="1">
    <citation type="journal article" date="2019" name="Int. J. Syst. Evol. Microbiol.">
        <title>The Global Catalogue of Microorganisms (GCM) 10K type strain sequencing project: providing services to taxonomists for standard genome sequencing and annotation.</title>
        <authorList>
            <consortium name="The Broad Institute Genomics Platform"/>
            <consortium name="The Broad Institute Genome Sequencing Center for Infectious Disease"/>
            <person name="Wu L."/>
            <person name="Ma J."/>
        </authorList>
    </citation>
    <scope>NUCLEOTIDE SEQUENCE [LARGE SCALE GENOMIC DNA]</scope>
    <source>
        <strain evidence="3">JCM 17664</strain>
    </source>
</reference>
<name>A0ABP8FS65_9BACT</name>
<organism evidence="2 3">
    <name type="scientific">Compostibacter hankyongensis</name>
    <dbReference type="NCBI Taxonomy" id="1007089"/>
    <lineage>
        <taxon>Bacteria</taxon>
        <taxon>Pseudomonadati</taxon>
        <taxon>Bacteroidota</taxon>
        <taxon>Chitinophagia</taxon>
        <taxon>Chitinophagales</taxon>
        <taxon>Chitinophagaceae</taxon>
        <taxon>Compostibacter</taxon>
    </lineage>
</organism>
<dbReference type="Proteomes" id="UP001501207">
    <property type="component" value="Unassembled WGS sequence"/>
</dbReference>
<comment type="caution">
    <text evidence="2">The sequence shown here is derived from an EMBL/GenBank/DDBJ whole genome shotgun (WGS) entry which is preliminary data.</text>
</comment>
<dbReference type="SUPFAM" id="SSF52833">
    <property type="entry name" value="Thioredoxin-like"/>
    <property type="match status" value="1"/>
</dbReference>
<protein>
    <recommendedName>
        <fullName evidence="1">Thioredoxin-like fold domain-containing protein</fullName>
    </recommendedName>
</protein>
<dbReference type="Gene3D" id="3.40.30.10">
    <property type="entry name" value="Glutaredoxin"/>
    <property type="match status" value="1"/>
</dbReference>
<dbReference type="InterPro" id="IPR036249">
    <property type="entry name" value="Thioredoxin-like_sf"/>
</dbReference>
<proteinExistence type="predicted"/>
<evidence type="ECO:0000259" key="1">
    <source>
        <dbReference type="Pfam" id="PF13462"/>
    </source>
</evidence>
<gene>
    <name evidence="2" type="ORF">GCM10023143_18090</name>
</gene>